<reference evidence="1 2" key="1">
    <citation type="submission" date="2020-08" db="EMBL/GenBank/DDBJ databases">
        <title>Genomic Encyclopedia of Type Strains, Phase IV (KMG-IV): sequencing the most valuable type-strain genomes for metagenomic binning, comparative biology and taxonomic classification.</title>
        <authorList>
            <person name="Goeker M."/>
        </authorList>
    </citation>
    <scope>NUCLEOTIDE SEQUENCE [LARGE SCALE GENOMIC DNA]</scope>
    <source>
        <strain evidence="1 2">DSM 17976</strain>
    </source>
</reference>
<accession>A0A7W5ZM64</accession>
<name>A0A7W5ZM64_9BACT</name>
<dbReference type="EMBL" id="JACIBY010000004">
    <property type="protein sequence ID" value="MBB3838287.1"/>
    <property type="molecule type" value="Genomic_DNA"/>
</dbReference>
<dbReference type="AlphaFoldDB" id="A0A7W5ZM64"/>
<comment type="caution">
    <text evidence="1">The sequence shown here is derived from an EMBL/GenBank/DDBJ whole genome shotgun (WGS) entry which is preliminary data.</text>
</comment>
<sequence length="50" mass="5551">MELFVIWQKVSFVGASCLTTNVRGMSQGWIVAVSAQQLKPIRITEVEANN</sequence>
<proteinExistence type="predicted"/>
<evidence type="ECO:0000313" key="1">
    <source>
        <dbReference type="EMBL" id="MBB3838287.1"/>
    </source>
</evidence>
<organism evidence="1 2">
    <name type="scientific">Runella defluvii</name>
    <dbReference type="NCBI Taxonomy" id="370973"/>
    <lineage>
        <taxon>Bacteria</taxon>
        <taxon>Pseudomonadati</taxon>
        <taxon>Bacteroidota</taxon>
        <taxon>Cytophagia</taxon>
        <taxon>Cytophagales</taxon>
        <taxon>Spirosomataceae</taxon>
        <taxon>Runella</taxon>
    </lineage>
</organism>
<gene>
    <name evidence="1" type="ORF">FHS57_002292</name>
</gene>
<keyword evidence="2" id="KW-1185">Reference proteome</keyword>
<evidence type="ECO:0000313" key="2">
    <source>
        <dbReference type="Proteomes" id="UP000541352"/>
    </source>
</evidence>
<protein>
    <submittedName>
        <fullName evidence="1">Uncharacterized protein</fullName>
    </submittedName>
</protein>
<dbReference type="Proteomes" id="UP000541352">
    <property type="component" value="Unassembled WGS sequence"/>
</dbReference>